<evidence type="ECO:0000313" key="1">
    <source>
        <dbReference type="EMBL" id="KAB5485479.1"/>
    </source>
</evidence>
<keyword evidence="2" id="KW-1185">Reference proteome</keyword>
<dbReference type="RefSeq" id="WP_151891333.1">
    <property type="nucleotide sequence ID" value="NZ_VNIK02000012.1"/>
</dbReference>
<accession>A0A5N5IL77</accession>
<evidence type="ECO:0000313" key="2">
    <source>
        <dbReference type="Proteomes" id="UP000319204"/>
    </source>
</evidence>
<gene>
    <name evidence="1" type="ORF">FOT42_014950</name>
</gene>
<dbReference type="OrthoDB" id="1438076at2"/>
<sequence length="203" mass="23166">MGTDSSIKGTKYYFNGWGAGKITFSDQTTSKPMLIQIDLELNNLLIKDDQDDTKGTIVNMNTVEKFTLTQVGDKANGSTTDTFVKKSPSDFDASVKETKYYRQRTKDSDYVIEEISKRLHDNATDTTNNFDKKSYEEYRTKNTFYVKGPEGKYIESSNLNERAIAKAYPDLKKEIKNYVKAQNIDFDNPTQLDALISFCLMTK</sequence>
<dbReference type="EMBL" id="VNIK02000012">
    <property type="protein sequence ID" value="KAB5485479.1"/>
    <property type="molecule type" value="Genomic_DNA"/>
</dbReference>
<organism evidence="1 2">
    <name type="scientific">Flagellimonas hadalis</name>
    <dbReference type="NCBI Taxonomy" id="2597517"/>
    <lineage>
        <taxon>Bacteria</taxon>
        <taxon>Pseudomonadati</taxon>
        <taxon>Bacteroidota</taxon>
        <taxon>Flavobacteriia</taxon>
        <taxon>Flavobacteriales</taxon>
        <taxon>Flavobacteriaceae</taxon>
        <taxon>Flagellimonas</taxon>
    </lineage>
</organism>
<comment type="caution">
    <text evidence="1">The sequence shown here is derived from an EMBL/GenBank/DDBJ whole genome shotgun (WGS) entry which is preliminary data.</text>
</comment>
<dbReference type="AlphaFoldDB" id="A0A5N5IL77"/>
<dbReference type="Proteomes" id="UP000319204">
    <property type="component" value="Unassembled WGS sequence"/>
</dbReference>
<protein>
    <submittedName>
        <fullName evidence="1">Uncharacterized protein</fullName>
    </submittedName>
</protein>
<proteinExistence type="predicted"/>
<reference evidence="1" key="1">
    <citation type="submission" date="2019-10" db="EMBL/GenBank/DDBJ databases">
        <title>Muricauda hadale sp. nov., a piezophilic bacterium isolated from hadopelagic water of the Mariana Trench.</title>
        <authorList>
            <person name="Wei Y."/>
        </authorList>
    </citation>
    <scope>NUCLEOTIDE SEQUENCE [LARGE SCALE GENOMIC DNA]</scope>
    <source>
        <strain evidence="1">MT-229</strain>
    </source>
</reference>
<name>A0A5N5IL77_9FLAO</name>